<name>I1BJ63_RHIO9</name>
<dbReference type="GeneID" id="93607919"/>
<dbReference type="PANTHER" id="PTHR31836:SF25">
    <property type="entry name" value="RLPA-LIKE PROTEIN DOUBLE-PSI BETA-BARREL DOMAIN-CONTAINING PROTEIN"/>
    <property type="match status" value="1"/>
</dbReference>
<dbReference type="Proteomes" id="UP000009138">
    <property type="component" value="Unassembled WGS sequence"/>
</dbReference>
<evidence type="ECO:0000313" key="4">
    <source>
        <dbReference type="Proteomes" id="UP000009138"/>
    </source>
</evidence>
<dbReference type="EMBL" id="CH476732">
    <property type="protein sequence ID" value="EIE76243.1"/>
    <property type="molecule type" value="Genomic_DNA"/>
</dbReference>
<feature type="signal peptide" evidence="2">
    <location>
        <begin position="1"/>
        <end position="30"/>
    </location>
</feature>
<dbReference type="PANTHER" id="PTHR31836">
    <property type="match status" value="1"/>
</dbReference>
<sequence length="141" mass="15331">MVTFARKMNKLNFLTLLALFAFCILQKLEALVIKRHDELRFSGKGNYYNVGPGTCGDFTDDSPMVVAVNRVQLNNGASPYLITHCNSTVKVVGTTGKEIVARVVDSCSMCQVGSLDLSPTVFQQVCGSLGQGSCDIKWGFI</sequence>
<dbReference type="STRING" id="246409.I1BJ63"/>
<dbReference type="RefSeq" id="XP_067511639.1">
    <property type="nucleotide sequence ID" value="XM_067655538.1"/>
</dbReference>
<keyword evidence="1 2" id="KW-0732">Signal</keyword>
<evidence type="ECO:0000256" key="2">
    <source>
        <dbReference type="SAM" id="SignalP"/>
    </source>
</evidence>
<dbReference type="OMA" id="MANGPNP"/>
<keyword evidence="4" id="KW-1185">Reference proteome</keyword>
<feature type="chain" id="PRO_5003638003" description="RlpA-like protein double-psi beta-barrel domain-containing protein" evidence="2">
    <location>
        <begin position="31"/>
        <end position="141"/>
    </location>
</feature>
<dbReference type="OrthoDB" id="623670at2759"/>
<protein>
    <recommendedName>
        <fullName evidence="5">RlpA-like protein double-psi beta-barrel domain-containing protein</fullName>
    </recommendedName>
</protein>
<dbReference type="CDD" id="cd22191">
    <property type="entry name" value="DPBB_RlpA_EXP_N-like"/>
    <property type="match status" value="1"/>
</dbReference>
<dbReference type="VEuPathDB" id="FungiDB:RO3G_00947"/>
<dbReference type="Gene3D" id="2.40.40.10">
    <property type="entry name" value="RlpA-like domain"/>
    <property type="match status" value="1"/>
</dbReference>
<proteinExistence type="predicted"/>
<dbReference type="SUPFAM" id="SSF50685">
    <property type="entry name" value="Barwin-like endoglucanases"/>
    <property type="match status" value="1"/>
</dbReference>
<gene>
    <name evidence="3" type="ORF">RO3G_00947</name>
</gene>
<reference evidence="3 4" key="1">
    <citation type="journal article" date="2009" name="PLoS Genet.">
        <title>Genomic analysis of the basal lineage fungus Rhizopus oryzae reveals a whole-genome duplication.</title>
        <authorList>
            <person name="Ma L.-J."/>
            <person name="Ibrahim A.S."/>
            <person name="Skory C."/>
            <person name="Grabherr M.G."/>
            <person name="Burger G."/>
            <person name="Butler M."/>
            <person name="Elias M."/>
            <person name="Idnurm A."/>
            <person name="Lang B.F."/>
            <person name="Sone T."/>
            <person name="Abe A."/>
            <person name="Calvo S.E."/>
            <person name="Corrochano L.M."/>
            <person name="Engels R."/>
            <person name="Fu J."/>
            <person name="Hansberg W."/>
            <person name="Kim J.-M."/>
            <person name="Kodira C.D."/>
            <person name="Koehrsen M.J."/>
            <person name="Liu B."/>
            <person name="Miranda-Saavedra D."/>
            <person name="O'Leary S."/>
            <person name="Ortiz-Castellanos L."/>
            <person name="Poulter R."/>
            <person name="Rodriguez-Romero J."/>
            <person name="Ruiz-Herrera J."/>
            <person name="Shen Y.-Q."/>
            <person name="Zeng Q."/>
            <person name="Galagan J."/>
            <person name="Birren B.W."/>
            <person name="Cuomo C.A."/>
            <person name="Wickes B.L."/>
        </authorList>
    </citation>
    <scope>NUCLEOTIDE SEQUENCE [LARGE SCALE GENOMIC DNA]</scope>
    <source>
        <strain evidence="4">RA 99-880 / ATCC MYA-4621 / FGSC 9543 / NRRL 43880</strain>
    </source>
</reference>
<dbReference type="InParanoid" id="I1BJ63"/>
<dbReference type="eggNOG" id="ENOG502S6X4">
    <property type="taxonomic scope" value="Eukaryota"/>
</dbReference>
<dbReference type="InterPro" id="IPR036908">
    <property type="entry name" value="RlpA-like_sf"/>
</dbReference>
<organism evidence="3 4">
    <name type="scientific">Rhizopus delemar (strain RA 99-880 / ATCC MYA-4621 / FGSC 9543 / NRRL 43880)</name>
    <name type="common">Mucormycosis agent</name>
    <name type="synonym">Rhizopus arrhizus var. delemar</name>
    <dbReference type="NCBI Taxonomy" id="246409"/>
    <lineage>
        <taxon>Eukaryota</taxon>
        <taxon>Fungi</taxon>
        <taxon>Fungi incertae sedis</taxon>
        <taxon>Mucoromycota</taxon>
        <taxon>Mucoromycotina</taxon>
        <taxon>Mucoromycetes</taxon>
        <taxon>Mucorales</taxon>
        <taxon>Mucorineae</taxon>
        <taxon>Rhizopodaceae</taxon>
        <taxon>Rhizopus</taxon>
    </lineage>
</organism>
<dbReference type="InterPro" id="IPR051477">
    <property type="entry name" value="Expansin_CellWall"/>
</dbReference>
<dbReference type="AlphaFoldDB" id="I1BJ63"/>
<evidence type="ECO:0000256" key="1">
    <source>
        <dbReference type="ARBA" id="ARBA00022729"/>
    </source>
</evidence>
<evidence type="ECO:0000313" key="3">
    <source>
        <dbReference type="EMBL" id="EIE76243.1"/>
    </source>
</evidence>
<accession>I1BJ63</accession>
<evidence type="ECO:0008006" key="5">
    <source>
        <dbReference type="Google" id="ProtNLM"/>
    </source>
</evidence>